<gene>
    <name evidence="3" type="ORF">GCM10009808_03450</name>
</gene>
<dbReference type="GO" id="GO:0016787">
    <property type="term" value="F:hydrolase activity"/>
    <property type="evidence" value="ECO:0007669"/>
    <property type="project" value="UniProtKB-KW"/>
</dbReference>
<comment type="similarity">
    <text evidence="1">Belongs to the AB hydrolase superfamily.</text>
</comment>
<evidence type="ECO:0000313" key="3">
    <source>
        <dbReference type="EMBL" id="GAA1689810.1"/>
    </source>
</evidence>
<accession>A0ABP4TMI7</accession>
<evidence type="ECO:0000313" key="4">
    <source>
        <dbReference type="Proteomes" id="UP001501690"/>
    </source>
</evidence>
<dbReference type="InterPro" id="IPR050261">
    <property type="entry name" value="FrsA_esterase"/>
</dbReference>
<dbReference type="InterPro" id="IPR029058">
    <property type="entry name" value="AB_hydrolase_fold"/>
</dbReference>
<dbReference type="PANTHER" id="PTHR22946">
    <property type="entry name" value="DIENELACTONE HYDROLASE DOMAIN-CONTAINING PROTEIN-RELATED"/>
    <property type="match status" value="1"/>
</dbReference>
<protein>
    <submittedName>
        <fullName evidence="3">Alpha/beta hydrolase</fullName>
    </submittedName>
</protein>
<dbReference type="Pfam" id="PF06500">
    <property type="entry name" value="FrsA-like"/>
    <property type="match status" value="1"/>
</dbReference>
<dbReference type="Gene3D" id="3.40.50.1820">
    <property type="entry name" value="alpha/beta hydrolase"/>
    <property type="match status" value="1"/>
</dbReference>
<evidence type="ECO:0000256" key="1">
    <source>
        <dbReference type="ARBA" id="ARBA00008645"/>
    </source>
</evidence>
<dbReference type="EMBL" id="BAAAPL010000001">
    <property type="protein sequence ID" value="GAA1689810.1"/>
    <property type="molecule type" value="Genomic_DNA"/>
</dbReference>
<sequence length="410" mass="45036">MAHLFGELGHTVVDTGFYRGDFDFEVRIQLGQAPFGGADIGEILRTIAGVSEGDHDGWYAAWSRLGERLRTQADASANDDRRTSAASAYLRAANAFSVAVNAAEALDDEDRITASFAAHRTAWDSFVDRAPYPVERVAIPYEDTTMPGYFFSASADAPPAPTLILVNGSDGAVSSMWATGGLGGLQRGYNVLMFDGPGQQSMLFERGIPFRHDWEAVITPVVDMLVAREDVDASKLAAYGISQAGYWLPRALAFEHRIAAAVADPGVVDVSQSWRAGIPHSEMALVERGEKEKFDKEMEMAIKYSHAISTVWKFRARPFGKTSPYDTIVEVLKYRLSPQDAARITTPLLITSPEKEQFWPGQSEQLAAMVPGSTLQPFTAEEGADYHCQPLARSLTDQRMFDWLDAQLAR</sequence>
<keyword evidence="4" id="KW-1185">Reference proteome</keyword>
<dbReference type="InterPro" id="IPR010520">
    <property type="entry name" value="FrsA-like"/>
</dbReference>
<dbReference type="SUPFAM" id="SSF53474">
    <property type="entry name" value="alpha/beta-Hydrolases"/>
    <property type="match status" value="1"/>
</dbReference>
<evidence type="ECO:0000256" key="2">
    <source>
        <dbReference type="ARBA" id="ARBA00022801"/>
    </source>
</evidence>
<proteinExistence type="inferred from homology"/>
<dbReference type="Proteomes" id="UP001501690">
    <property type="component" value="Unassembled WGS sequence"/>
</dbReference>
<organism evidence="3 4">
    <name type="scientific">Microbacterium sediminicola</name>
    <dbReference type="NCBI Taxonomy" id="415210"/>
    <lineage>
        <taxon>Bacteria</taxon>
        <taxon>Bacillati</taxon>
        <taxon>Actinomycetota</taxon>
        <taxon>Actinomycetes</taxon>
        <taxon>Micrococcales</taxon>
        <taxon>Microbacteriaceae</taxon>
        <taxon>Microbacterium</taxon>
    </lineage>
</organism>
<keyword evidence="2 3" id="KW-0378">Hydrolase</keyword>
<comment type="caution">
    <text evidence="3">The sequence shown here is derived from an EMBL/GenBank/DDBJ whole genome shotgun (WGS) entry which is preliminary data.</text>
</comment>
<dbReference type="PANTHER" id="PTHR22946:SF12">
    <property type="entry name" value="CONIDIAL PIGMENT BIOSYNTHESIS PROTEIN AYG1 (AFU_ORTHOLOGUE AFUA_2G17550)"/>
    <property type="match status" value="1"/>
</dbReference>
<name>A0ABP4TMI7_9MICO</name>
<dbReference type="RefSeq" id="WP_344068363.1">
    <property type="nucleotide sequence ID" value="NZ_BAAAPL010000001.1"/>
</dbReference>
<reference evidence="4" key="1">
    <citation type="journal article" date="2019" name="Int. J. Syst. Evol. Microbiol.">
        <title>The Global Catalogue of Microorganisms (GCM) 10K type strain sequencing project: providing services to taxonomists for standard genome sequencing and annotation.</title>
        <authorList>
            <consortium name="The Broad Institute Genomics Platform"/>
            <consortium name="The Broad Institute Genome Sequencing Center for Infectious Disease"/>
            <person name="Wu L."/>
            <person name="Ma J."/>
        </authorList>
    </citation>
    <scope>NUCLEOTIDE SEQUENCE [LARGE SCALE GENOMIC DNA]</scope>
    <source>
        <strain evidence="4">JCM 15577</strain>
    </source>
</reference>
<dbReference type="Gene3D" id="1.20.1440.110">
    <property type="entry name" value="acylaminoacyl peptidase"/>
    <property type="match status" value="1"/>
</dbReference>